<accession>A0A5J4QGN0</accession>
<dbReference type="InterPro" id="IPR036388">
    <property type="entry name" value="WH-like_DNA-bd_sf"/>
</dbReference>
<dbReference type="EMBL" id="SNRY01003696">
    <property type="protein sequence ID" value="KAA6320068.1"/>
    <property type="molecule type" value="Genomic_DNA"/>
</dbReference>
<dbReference type="Gene3D" id="1.10.10.10">
    <property type="entry name" value="Winged helix-like DNA-binding domain superfamily/Winged helix DNA-binding domain"/>
    <property type="match status" value="1"/>
</dbReference>
<name>A0A5J4QGN0_9ZZZZ</name>
<dbReference type="Pfam" id="PF10771">
    <property type="entry name" value="DUF2582"/>
    <property type="match status" value="1"/>
</dbReference>
<gene>
    <name evidence="1" type="ORF">EZS27_030110</name>
</gene>
<organism evidence="1">
    <name type="scientific">termite gut metagenome</name>
    <dbReference type="NCBI Taxonomy" id="433724"/>
    <lineage>
        <taxon>unclassified sequences</taxon>
        <taxon>metagenomes</taxon>
        <taxon>organismal metagenomes</taxon>
    </lineage>
</organism>
<reference evidence="1" key="1">
    <citation type="submission" date="2019-03" db="EMBL/GenBank/DDBJ databases">
        <title>Single cell metagenomics reveals metabolic interactions within the superorganism composed of flagellate Streblomastix strix and complex community of Bacteroidetes bacteria on its surface.</title>
        <authorList>
            <person name="Treitli S.C."/>
            <person name="Kolisko M."/>
            <person name="Husnik F."/>
            <person name="Keeling P."/>
            <person name="Hampl V."/>
        </authorList>
    </citation>
    <scope>NUCLEOTIDE SEQUENCE</scope>
    <source>
        <strain evidence="1">STM</strain>
    </source>
</reference>
<proteinExistence type="predicted"/>
<dbReference type="AlphaFoldDB" id="A0A5J4QGN0"/>
<dbReference type="InterPro" id="IPR019707">
    <property type="entry name" value="DUF2582"/>
</dbReference>
<evidence type="ECO:0000313" key="1">
    <source>
        <dbReference type="EMBL" id="KAA6320068.1"/>
    </source>
</evidence>
<sequence length="90" mass="10492">MYKNDIGINAGVIWHLLSHKGALSIREIGELTNYRESFMFLALGYLSRESKIRFFEKKRNVVYRIEPSSHGNLLLKNENIQVFTGYRTVV</sequence>
<comment type="caution">
    <text evidence="1">The sequence shown here is derived from an EMBL/GenBank/DDBJ whole genome shotgun (WGS) entry which is preliminary data.</text>
</comment>
<protein>
    <recommendedName>
        <fullName evidence="2">HTH arsR-type domain-containing protein</fullName>
    </recommendedName>
</protein>
<evidence type="ECO:0008006" key="2">
    <source>
        <dbReference type="Google" id="ProtNLM"/>
    </source>
</evidence>